<dbReference type="GO" id="GO:0000324">
    <property type="term" value="C:fungal-type vacuole"/>
    <property type="evidence" value="ECO:0007669"/>
    <property type="project" value="TreeGrafter"/>
</dbReference>
<dbReference type="InterPro" id="IPR007568">
    <property type="entry name" value="RTA1"/>
</dbReference>
<proteinExistence type="predicted"/>
<evidence type="ECO:0000256" key="6">
    <source>
        <dbReference type="SAM" id="Phobius"/>
    </source>
</evidence>
<dbReference type="PANTHER" id="PTHR31465:SF8">
    <property type="entry name" value="DOMAIN PROTEIN, PUTATIVE (AFU_ORTHOLOGUE AFUA_6G14140)-RELATED"/>
    <property type="match status" value="1"/>
</dbReference>
<evidence type="ECO:0000256" key="2">
    <source>
        <dbReference type="ARBA" id="ARBA00022692"/>
    </source>
</evidence>
<evidence type="ECO:0000256" key="5">
    <source>
        <dbReference type="SAM" id="MobiDB-lite"/>
    </source>
</evidence>
<keyword evidence="8" id="KW-1185">Reference proteome</keyword>
<evidence type="ECO:0000256" key="3">
    <source>
        <dbReference type="ARBA" id="ARBA00022989"/>
    </source>
</evidence>
<reference evidence="7" key="1">
    <citation type="journal article" date="2021" name="Nat. Commun.">
        <title>Genetic determinants of endophytism in the Arabidopsis root mycobiome.</title>
        <authorList>
            <person name="Mesny F."/>
            <person name="Miyauchi S."/>
            <person name="Thiergart T."/>
            <person name="Pickel B."/>
            <person name="Atanasova L."/>
            <person name="Karlsson M."/>
            <person name="Huettel B."/>
            <person name="Barry K.W."/>
            <person name="Haridas S."/>
            <person name="Chen C."/>
            <person name="Bauer D."/>
            <person name="Andreopoulos W."/>
            <person name="Pangilinan J."/>
            <person name="LaButti K."/>
            <person name="Riley R."/>
            <person name="Lipzen A."/>
            <person name="Clum A."/>
            <person name="Drula E."/>
            <person name="Henrissat B."/>
            <person name="Kohler A."/>
            <person name="Grigoriev I.V."/>
            <person name="Martin F.M."/>
            <person name="Hacquard S."/>
        </authorList>
    </citation>
    <scope>NUCLEOTIDE SEQUENCE</scope>
    <source>
        <strain evidence="7">MPI-SDFR-AT-0117</strain>
    </source>
</reference>
<organism evidence="7 8">
    <name type="scientific">Plectosphaerella plurivora</name>
    <dbReference type="NCBI Taxonomy" id="936078"/>
    <lineage>
        <taxon>Eukaryota</taxon>
        <taxon>Fungi</taxon>
        <taxon>Dikarya</taxon>
        <taxon>Ascomycota</taxon>
        <taxon>Pezizomycotina</taxon>
        <taxon>Sordariomycetes</taxon>
        <taxon>Hypocreomycetidae</taxon>
        <taxon>Glomerellales</taxon>
        <taxon>Plectosphaerellaceae</taxon>
        <taxon>Plectosphaerella</taxon>
    </lineage>
</organism>
<feature type="transmembrane region" description="Helical" evidence="6">
    <location>
        <begin position="93"/>
        <end position="117"/>
    </location>
</feature>
<sequence>MNRTGETTGRLFKMCTEVTDICTVERTVLGYYPNFGANAFFAAAFLLFAAASGGIGVWKKTWTFTVTVTGGTALEGVGYIGRMMLNKNPWNTGAFQMQICAIILGPTFICVGIYLTLKHITLNLNPSLSRIKPRLYPWIFLPADVSCLVVQAIGGGLAGAAGNKNPKLLQGGNRAIIAGVALQVVVLLAFGVLGVDYWLRLRKWVRAVEAAGGTLEGEDEEMTRRAMQLYREPRFRKFAYAIAGAYGAILTRCIYRIAEMAGGWGNHIMQDEISFMILDSALVLIAVGLLTIFHPGLFFPPMATGVKRKVDAEATTTAGDTTPELVEARPVSKEAM</sequence>
<comment type="caution">
    <text evidence="7">The sequence shown here is derived from an EMBL/GenBank/DDBJ whole genome shotgun (WGS) entry which is preliminary data.</text>
</comment>
<feature type="transmembrane region" description="Helical" evidence="6">
    <location>
        <begin position="138"/>
        <end position="163"/>
    </location>
</feature>
<gene>
    <name evidence="7" type="ORF">F5X68DRAFT_214513</name>
</gene>
<evidence type="ECO:0000256" key="4">
    <source>
        <dbReference type="ARBA" id="ARBA00023136"/>
    </source>
</evidence>
<dbReference type="GO" id="GO:0005886">
    <property type="term" value="C:plasma membrane"/>
    <property type="evidence" value="ECO:0007669"/>
    <property type="project" value="TreeGrafter"/>
</dbReference>
<evidence type="ECO:0000256" key="1">
    <source>
        <dbReference type="ARBA" id="ARBA00004141"/>
    </source>
</evidence>
<feature type="transmembrane region" description="Helical" evidence="6">
    <location>
        <begin position="238"/>
        <end position="258"/>
    </location>
</feature>
<comment type="subcellular location">
    <subcellularLocation>
        <location evidence="1">Membrane</location>
        <topology evidence="1">Multi-pass membrane protein</topology>
    </subcellularLocation>
</comment>
<dbReference type="Proteomes" id="UP000770015">
    <property type="component" value="Unassembled WGS sequence"/>
</dbReference>
<keyword evidence="3 6" id="KW-1133">Transmembrane helix</keyword>
<keyword evidence="4 6" id="KW-0472">Membrane</keyword>
<evidence type="ECO:0000313" key="8">
    <source>
        <dbReference type="Proteomes" id="UP000770015"/>
    </source>
</evidence>
<accession>A0A9P8V263</accession>
<dbReference type="EMBL" id="JAGSXJ010000026">
    <property type="protein sequence ID" value="KAH6673937.1"/>
    <property type="molecule type" value="Genomic_DNA"/>
</dbReference>
<dbReference type="Pfam" id="PF04479">
    <property type="entry name" value="RTA1"/>
    <property type="match status" value="1"/>
</dbReference>
<feature type="transmembrane region" description="Helical" evidence="6">
    <location>
        <begin position="273"/>
        <end position="299"/>
    </location>
</feature>
<feature type="compositionally biased region" description="Basic and acidic residues" evidence="5">
    <location>
        <begin position="326"/>
        <end position="336"/>
    </location>
</feature>
<evidence type="ECO:0000313" key="7">
    <source>
        <dbReference type="EMBL" id="KAH6673937.1"/>
    </source>
</evidence>
<feature type="transmembrane region" description="Helical" evidence="6">
    <location>
        <begin position="35"/>
        <end position="55"/>
    </location>
</feature>
<dbReference type="OrthoDB" id="3358017at2759"/>
<feature type="transmembrane region" description="Helical" evidence="6">
    <location>
        <begin position="175"/>
        <end position="199"/>
    </location>
</feature>
<protein>
    <submittedName>
        <fullName evidence="7">RTA1 like protein</fullName>
    </submittedName>
</protein>
<dbReference type="PANTHER" id="PTHR31465">
    <property type="entry name" value="PROTEIN RTA1-RELATED"/>
    <property type="match status" value="1"/>
</dbReference>
<name>A0A9P8V263_9PEZI</name>
<feature type="region of interest" description="Disordered" evidence="5">
    <location>
        <begin position="314"/>
        <end position="336"/>
    </location>
</feature>
<keyword evidence="2 6" id="KW-0812">Transmembrane</keyword>
<dbReference type="AlphaFoldDB" id="A0A9P8V263"/>